<dbReference type="PANTHER" id="PTHR12934">
    <property type="entry name" value="50S RIBOSOMAL PROTEIN L15"/>
    <property type="match status" value="1"/>
</dbReference>
<dbReference type="AlphaFoldDB" id="A0A7G2C1M0"/>
<dbReference type="PANTHER" id="PTHR12934:SF11">
    <property type="entry name" value="LARGE RIBOSOMAL SUBUNIT PROTEIN UL15M"/>
    <property type="match status" value="1"/>
</dbReference>
<comment type="similarity">
    <text evidence="1">Belongs to the universal ribosomal protein uL15 family.</text>
</comment>
<organism evidence="5 6">
    <name type="scientific">Angomonas deanei</name>
    <dbReference type="NCBI Taxonomy" id="59799"/>
    <lineage>
        <taxon>Eukaryota</taxon>
        <taxon>Discoba</taxon>
        <taxon>Euglenozoa</taxon>
        <taxon>Kinetoplastea</taxon>
        <taxon>Metakinetoplastina</taxon>
        <taxon>Trypanosomatida</taxon>
        <taxon>Trypanosomatidae</taxon>
        <taxon>Strigomonadinae</taxon>
        <taxon>Angomonas</taxon>
    </lineage>
</organism>
<dbReference type="Proteomes" id="UP000515908">
    <property type="component" value="Chromosome 01"/>
</dbReference>
<feature type="domain" description="Large ribosomal subunit protein uL15/eL18" evidence="4">
    <location>
        <begin position="58"/>
        <end position="136"/>
    </location>
</feature>
<accession>A0A7G2C1M0</accession>
<reference evidence="5 6" key="1">
    <citation type="submission" date="2020-08" db="EMBL/GenBank/DDBJ databases">
        <authorList>
            <person name="Newling K."/>
            <person name="Davey J."/>
            <person name="Forrester S."/>
        </authorList>
    </citation>
    <scope>NUCLEOTIDE SEQUENCE [LARGE SCALE GENOMIC DNA]</scope>
    <source>
        <strain evidence="6">Crithidia deanei Carvalho (ATCC PRA-265)</strain>
    </source>
</reference>
<evidence type="ECO:0000259" key="4">
    <source>
        <dbReference type="Pfam" id="PF00828"/>
    </source>
</evidence>
<sequence>MKIGGSWKYARSYNDARKGYAKGQWQERKMTPRFMLAPRVSAGGPRNRYEGKATFSRIPLSKILWAIDTGRLNPNEVITLFHLRKANVIGDGEILWPGFVLLAGGVERVPYPINIELQNASARAIKLIEESGGSFTCVYMTHEGLHQELHPEQYPLFVEQDLPERKGLESFATNPRKRGWLSQWYEDEGKYAHPDAGRRLSHYIRPPTARDFPATVEEYDIVKHHQKWHLNQPGTGTVLPWHSYGTTDVLRSTSGVL</sequence>
<dbReference type="InterPro" id="IPR036227">
    <property type="entry name" value="Ribosomal_uL15/eL18_sf"/>
</dbReference>
<evidence type="ECO:0000256" key="2">
    <source>
        <dbReference type="ARBA" id="ARBA00022980"/>
    </source>
</evidence>
<keyword evidence="2 5" id="KW-0689">Ribosomal protein</keyword>
<dbReference type="OrthoDB" id="361383at2759"/>
<proteinExistence type="inferred from homology"/>
<gene>
    <name evidence="5" type="ORF">ADEAN_000005900</name>
</gene>
<dbReference type="SUPFAM" id="SSF52080">
    <property type="entry name" value="Ribosomal proteins L15p and L18e"/>
    <property type="match status" value="1"/>
</dbReference>
<dbReference type="VEuPathDB" id="TriTrypDB:ADEAN_000005900"/>
<dbReference type="EMBL" id="LR877145">
    <property type="protein sequence ID" value="CAD2212647.1"/>
    <property type="molecule type" value="Genomic_DNA"/>
</dbReference>
<evidence type="ECO:0000256" key="1">
    <source>
        <dbReference type="ARBA" id="ARBA00007320"/>
    </source>
</evidence>
<dbReference type="Pfam" id="PF00828">
    <property type="entry name" value="Ribosomal_L27A"/>
    <property type="match status" value="1"/>
</dbReference>
<evidence type="ECO:0000313" key="6">
    <source>
        <dbReference type="Proteomes" id="UP000515908"/>
    </source>
</evidence>
<name>A0A7G2C1M0_9TRYP</name>
<keyword evidence="3" id="KW-0687">Ribonucleoprotein</keyword>
<keyword evidence="6" id="KW-1185">Reference proteome</keyword>
<dbReference type="GO" id="GO:0003735">
    <property type="term" value="F:structural constituent of ribosome"/>
    <property type="evidence" value="ECO:0007669"/>
    <property type="project" value="InterPro"/>
</dbReference>
<evidence type="ECO:0000313" key="5">
    <source>
        <dbReference type="EMBL" id="CAD2212647.1"/>
    </source>
</evidence>
<dbReference type="InterPro" id="IPR005749">
    <property type="entry name" value="Ribosomal_uL15_bac-type"/>
</dbReference>
<dbReference type="InterPro" id="IPR021131">
    <property type="entry name" value="Ribosomal_uL15/eL18"/>
</dbReference>
<dbReference type="GO" id="GO:0005762">
    <property type="term" value="C:mitochondrial large ribosomal subunit"/>
    <property type="evidence" value="ECO:0007669"/>
    <property type="project" value="TreeGrafter"/>
</dbReference>
<evidence type="ECO:0000256" key="3">
    <source>
        <dbReference type="ARBA" id="ARBA00023274"/>
    </source>
</evidence>
<protein>
    <submittedName>
        <fullName evidence="5">Ribosomal proteins 50S-L15, 50S-L18e, 60S-L27A, putative</fullName>
    </submittedName>
</protein>
<dbReference type="GO" id="GO:0006412">
    <property type="term" value="P:translation"/>
    <property type="evidence" value="ECO:0007669"/>
    <property type="project" value="InterPro"/>
</dbReference>